<dbReference type="RefSeq" id="WP_343798777.1">
    <property type="nucleotide sequence ID" value="NZ_BAAADJ010000021.1"/>
</dbReference>
<keyword evidence="1" id="KW-1133">Transmembrane helix</keyword>
<keyword evidence="3" id="KW-1185">Reference proteome</keyword>
<dbReference type="InterPro" id="IPR012538">
    <property type="entry name" value="Cyt_c_oxidase_su2a"/>
</dbReference>
<proteinExistence type="predicted"/>
<name>A0ABP3FYI7_9BACI</name>
<evidence type="ECO:0008006" key="4">
    <source>
        <dbReference type="Google" id="ProtNLM"/>
    </source>
</evidence>
<dbReference type="EMBL" id="BAAADJ010000021">
    <property type="protein sequence ID" value="GAA0330039.1"/>
    <property type="molecule type" value="Genomic_DNA"/>
</dbReference>
<keyword evidence="1" id="KW-0472">Membrane</keyword>
<feature type="transmembrane region" description="Helical" evidence="1">
    <location>
        <begin position="30"/>
        <end position="52"/>
    </location>
</feature>
<accession>A0ABP3FYI7</accession>
<reference evidence="3" key="1">
    <citation type="journal article" date="2019" name="Int. J. Syst. Evol. Microbiol.">
        <title>The Global Catalogue of Microorganisms (GCM) 10K type strain sequencing project: providing services to taxonomists for standard genome sequencing and annotation.</title>
        <authorList>
            <consortium name="The Broad Institute Genomics Platform"/>
            <consortium name="The Broad Institute Genome Sequencing Center for Infectious Disease"/>
            <person name="Wu L."/>
            <person name="Ma J."/>
        </authorList>
    </citation>
    <scope>NUCLEOTIDE SEQUENCE [LARGE SCALE GENOMIC DNA]</scope>
    <source>
        <strain evidence="3">JCM 9731</strain>
    </source>
</reference>
<dbReference type="Proteomes" id="UP001500782">
    <property type="component" value="Unassembled WGS sequence"/>
</dbReference>
<comment type="caution">
    <text evidence="2">The sequence shown here is derived from an EMBL/GenBank/DDBJ whole genome shotgun (WGS) entry which is preliminary data.</text>
</comment>
<evidence type="ECO:0000313" key="3">
    <source>
        <dbReference type="Proteomes" id="UP001500782"/>
    </source>
</evidence>
<protein>
    <recommendedName>
        <fullName evidence="4">Cytochrome c oxidase subunit 2A</fullName>
    </recommendedName>
</protein>
<sequence length="55" mass="6189">MNPEIRKTNEAKKMKAKLESDIEKNLKGTFASVLLLGGFIVLSWAGVFFLFLSRT</sequence>
<evidence type="ECO:0000313" key="2">
    <source>
        <dbReference type="EMBL" id="GAA0330039.1"/>
    </source>
</evidence>
<evidence type="ECO:0000256" key="1">
    <source>
        <dbReference type="SAM" id="Phobius"/>
    </source>
</evidence>
<keyword evidence="1" id="KW-0812">Transmembrane</keyword>
<organism evidence="2 3">
    <name type="scientific">Bacillus carboniphilus</name>
    <dbReference type="NCBI Taxonomy" id="86663"/>
    <lineage>
        <taxon>Bacteria</taxon>
        <taxon>Bacillati</taxon>
        <taxon>Bacillota</taxon>
        <taxon>Bacilli</taxon>
        <taxon>Bacillales</taxon>
        <taxon>Bacillaceae</taxon>
        <taxon>Bacillus</taxon>
    </lineage>
</organism>
<gene>
    <name evidence="2" type="ORF">GCM10008967_20670</name>
</gene>
<dbReference type="Pfam" id="PF08113">
    <property type="entry name" value="CoxIIa"/>
    <property type="match status" value="1"/>
</dbReference>